<evidence type="ECO:0000313" key="3">
    <source>
        <dbReference type="Proteomes" id="UP000717585"/>
    </source>
</evidence>
<keyword evidence="3" id="KW-1185">Reference proteome</keyword>
<evidence type="ECO:0000256" key="1">
    <source>
        <dbReference type="SAM" id="Phobius"/>
    </source>
</evidence>
<accession>A0A8J6BU64</accession>
<reference evidence="2" key="1">
    <citation type="submission" date="2021-05" db="EMBL/GenBank/DDBJ databases">
        <title>A free-living protist that lacks canonical eukaryotic 1 DNA replication and segregation systems.</title>
        <authorList>
            <person name="Salas-Leiva D.E."/>
            <person name="Tromer E.C."/>
            <person name="Curtis B.A."/>
            <person name="Jerlstrom-Hultqvist J."/>
            <person name="Kolisko M."/>
            <person name="Yi Z."/>
            <person name="Salas-Leiva J.S."/>
            <person name="Gallot-Lavallee L."/>
            <person name="Kops G.J.P.L."/>
            <person name="Archibald J.M."/>
            <person name="Simpson A.G.B."/>
            <person name="Roger A.J."/>
        </authorList>
    </citation>
    <scope>NUCLEOTIDE SEQUENCE</scope>
    <source>
        <strain evidence="2">BICM</strain>
    </source>
</reference>
<organism evidence="2 3">
    <name type="scientific">Carpediemonas membranifera</name>
    <dbReference type="NCBI Taxonomy" id="201153"/>
    <lineage>
        <taxon>Eukaryota</taxon>
        <taxon>Metamonada</taxon>
        <taxon>Carpediemonas-like organisms</taxon>
        <taxon>Carpediemonas</taxon>
    </lineage>
</organism>
<feature type="transmembrane region" description="Helical" evidence="1">
    <location>
        <begin position="143"/>
        <end position="161"/>
    </location>
</feature>
<protein>
    <recommendedName>
        <fullName evidence="4">Ion transport domain-containing protein</fullName>
    </recommendedName>
</protein>
<keyword evidence="1" id="KW-1133">Transmembrane helix</keyword>
<dbReference type="EMBL" id="JAHDYR010000066">
    <property type="protein sequence ID" value="KAG9390021.1"/>
    <property type="molecule type" value="Genomic_DNA"/>
</dbReference>
<dbReference type="Proteomes" id="UP000717585">
    <property type="component" value="Unassembled WGS sequence"/>
</dbReference>
<feature type="transmembrane region" description="Helical" evidence="1">
    <location>
        <begin position="79"/>
        <end position="100"/>
    </location>
</feature>
<proteinExistence type="predicted"/>
<keyword evidence="1" id="KW-0472">Membrane</keyword>
<evidence type="ECO:0008006" key="4">
    <source>
        <dbReference type="Google" id="ProtNLM"/>
    </source>
</evidence>
<dbReference type="AlphaFoldDB" id="A0A8J6BU64"/>
<evidence type="ECO:0000313" key="2">
    <source>
        <dbReference type="EMBL" id="KAG9390021.1"/>
    </source>
</evidence>
<sequence>MGEARQRLSRVRDRMACLLAVQIENSPISSPSAIKALARRQNKVKWSLSAFLLLSIAPLLAMIAFLLAYPRSYANSLPFFILLMAVSLDLYMQAGLMLIVLGGRYFSRAWSYVDLALALSAPALVLSLLLGEDNSIPIEPARMIAFMVITVVRAFRNLFLAGRLLPVKSRRGPYVSLQEAEGDVEEGVEAMEAIDDEGIAALERELDEDDVNLE</sequence>
<feature type="transmembrane region" description="Helical" evidence="1">
    <location>
        <begin position="112"/>
        <end position="131"/>
    </location>
</feature>
<feature type="transmembrane region" description="Helical" evidence="1">
    <location>
        <begin position="46"/>
        <end position="67"/>
    </location>
</feature>
<comment type="caution">
    <text evidence="2">The sequence shown here is derived from an EMBL/GenBank/DDBJ whole genome shotgun (WGS) entry which is preliminary data.</text>
</comment>
<gene>
    <name evidence="2" type="ORF">J8273_8058</name>
</gene>
<keyword evidence="1" id="KW-0812">Transmembrane</keyword>
<name>A0A8J6BU64_9EUKA</name>